<feature type="domain" description="G-protein coupled receptors family 1 profile" evidence="6">
    <location>
        <begin position="1"/>
        <end position="71"/>
    </location>
</feature>
<dbReference type="InterPro" id="IPR017452">
    <property type="entry name" value="GPCR_Rhodpsn_7TM"/>
</dbReference>
<organism evidence="7 8">
    <name type="scientific">Magallana gigas</name>
    <name type="common">Pacific oyster</name>
    <name type="synonym">Crassostrea gigas</name>
    <dbReference type="NCBI Taxonomy" id="29159"/>
    <lineage>
        <taxon>Eukaryota</taxon>
        <taxon>Metazoa</taxon>
        <taxon>Spiralia</taxon>
        <taxon>Lophotrochozoa</taxon>
        <taxon>Mollusca</taxon>
        <taxon>Bivalvia</taxon>
        <taxon>Autobranchia</taxon>
        <taxon>Pteriomorphia</taxon>
        <taxon>Ostreida</taxon>
        <taxon>Ostreoidea</taxon>
        <taxon>Ostreidae</taxon>
        <taxon>Magallana</taxon>
    </lineage>
</organism>
<reference evidence="7" key="1">
    <citation type="submission" date="2022-08" db="UniProtKB">
        <authorList>
            <consortium name="EnsemblMetazoa"/>
        </authorList>
    </citation>
    <scope>IDENTIFICATION</scope>
    <source>
        <strain evidence="7">05x7-T-G4-1.051#20</strain>
    </source>
</reference>
<keyword evidence="3 5" id="KW-1133">Transmembrane helix</keyword>
<proteinExistence type="predicted"/>
<evidence type="ECO:0000256" key="1">
    <source>
        <dbReference type="ARBA" id="ARBA00004370"/>
    </source>
</evidence>
<dbReference type="GO" id="GO:0008528">
    <property type="term" value="F:G protein-coupled peptide receptor activity"/>
    <property type="evidence" value="ECO:0007669"/>
    <property type="project" value="TreeGrafter"/>
</dbReference>
<evidence type="ECO:0000313" key="8">
    <source>
        <dbReference type="Proteomes" id="UP000005408"/>
    </source>
</evidence>
<evidence type="ECO:0000259" key="6">
    <source>
        <dbReference type="PROSITE" id="PS50262"/>
    </source>
</evidence>
<accession>A0A8W8I7J2</accession>
<feature type="transmembrane region" description="Helical" evidence="5">
    <location>
        <begin position="51"/>
        <end position="77"/>
    </location>
</feature>
<evidence type="ECO:0000313" key="7">
    <source>
        <dbReference type="EnsemblMetazoa" id="G12730.1:cds"/>
    </source>
</evidence>
<dbReference type="Gene3D" id="1.20.1070.10">
    <property type="entry name" value="Rhodopsin 7-helix transmembrane proteins"/>
    <property type="match status" value="1"/>
</dbReference>
<dbReference type="GO" id="GO:0005886">
    <property type="term" value="C:plasma membrane"/>
    <property type="evidence" value="ECO:0007669"/>
    <property type="project" value="TreeGrafter"/>
</dbReference>
<dbReference type="PROSITE" id="PS50262">
    <property type="entry name" value="G_PROTEIN_RECEP_F1_2"/>
    <property type="match status" value="1"/>
</dbReference>
<dbReference type="GO" id="GO:0009755">
    <property type="term" value="P:hormone-mediated signaling pathway"/>
    <property type="evidence" value="ECO:0007669"/>
    <property type="project" value="TreeGrafter"/>
</dbReference>
<evidence type="ECO:0000256" key="2">
    <source>
        <dbReference type="ARBA" id="ARBA00022692"/>
    </source>
</evidence>
<dbReference type="PANTHER" id="PTHR24372">
    <property type="entry name" value="GLYCOPROTEIN HORMONE RECEPTOR"/>
    <property type="match status" value="1"/>
</dbReference>
<feature type="transmembrane region" description="Helical" evidence="5">
    <location>
        <begin position="20"/>
        <end position="45"/>
    </location>
</feature>
<dbReference type="Proteomes" id="UP000005408">
    <property type="component" value="Unassembled WGS sequence"/>
</dbReference>
<evidence type="ECO:0000256" key="5">
    <source>
        <dbReference type="SAM" id="Phobius"/>
    </source>
</evidence>
<keyword evidence="4 5" id="KW-0472">Membrane</keyword>
<dbReference type="GO" id="GO:0007189">
    <property type="term" value="P:adenylate cyclase-activating G protein-coupled receptor signaling pathway"/>
    <property type="evidence" value="ECO:0007669"/>
    <property type="project" value="TreeGrafter"/>
</dbReference>
<keyword evidence="8" id="KW-1185">Reference proteome</keyword>
<evidence type="ECO:0000256" key="3">
    <source>
        <dbReference type="ARBA" id="ARBA00022989"/>
    </source>
</evidence>
<dbReference type="SUPFAM" id="SSF81321">
    <property type="entry name" value="Family A G protein-coupled receptor-like"/>
    <property type="match status" value="1"/>
</dbReference>
<comment type="subcellular location">
    <subcellularLocation>
        <location evidence="1">Membrane</location>
    </subcellularLocation>
</comment>
<protein>
    <recommendedName>
        <fullName evidence="6">G-protein coupled receptors family 1 profile domain-containing protein</fullName>
    </recommendedName>
</protein>
<dbReference type="EnsemblMetazoa" id="G12730.1">
    <property type="protein sequence ID" value="G12730.1:cds"/>
    <property type="gene ID" value="G12730"/>
</dbReference>
<dbReference type="AlphaFoldDB" id="A0A8W8I7J2"/>
<keyword evidence="2 5" id="KW-0812">Transmembrane</keyword>
<dbReference type="PANTHER" id="PTHR24372:SF77">
    <property type="entry name" value="G-PROTEIN COUPLED RECEPTORS FAMILY 1 PROFILE DOMAIN-CONTAINING PROTEIN"/>
    <property type="match status" value="1"/>
</dbReference>
<evidence type="ECO:0000256" key="4">
    <source>
        <dbReference type="ARBA" id="ARBA00023136"/>
    </source>
</evidence>
<sequence>MGEKINNDNTKREMKVLRSLSYVVVSDTLSWIPIILIGLMAYGGVGVSPDTYAWVIVVVLPINSALNPFIYTFSMIYRQKTRRRKIPRSSCPTK</sequence>
<name>A0A8W8I7J2_MAGGI</name>